<evidence type="ECO:0000313" key="2">
    <source>
        <dbReference type="EMBL" id="KIW97489.1"/>
    </source>
</evidence>
<reference evidence="2" key="1">
    <citation type="submission" date="2015-01" db="EMBL/GenBank/DDBJ databases">
        <title>The Genome Sequence of Cladophialophora bantiana CBS 173.52.</title>
        <authorList>
            <consortium name="The Broad Institute Genomics Platform"/>
            <person name="Cuomo C."/>
            <person name="de Hoog S."/>
            <person name="Gorbushina A."/>
            <person name="Stielow B."/>
            <person name="Teixiera M."/>
            <person name="Abouelleil A."/>
            <person name="Chapman S.B."/>
            <person name="Priest M."/>
            <person name="Young S.K."/>
            <person name="Wortman J."/>
            <person name="Nusbaum C."/>
            <person name="Birren B."/>
        </authorList>
    </citation>
    <scope>NUCLEOTIDE SEQUENCE [LARGE SCALE GENOMIC DNA]</scope>
    <source>
        <strain evidence="2">CBS 173.52</strain>
    </source>
</reference>
<accession>A0A0D2IL40</accession>
<keyword evidence="3" id="KW-1185">Reference proteome</keyword>
<keyword evidence="1" id="KW-0472">Membrane</keyword>
<dbReference type="OrthoDB" id="5412502at2759"/>
<sequence length="187" mass="21072">MSGFICLGKSKPELQIAFAALYVFLNVLYWFCSALDPTKWHWWHDYQVVTLEWKHSDSQDPSFDVVLEATMFAATLPNDDGNQAEAQRPLTRWHSSFAAFLTRRVTAERGLSPPEVEPNIQTHCGPQLHSSVTLDGCNTPVWRRIADLGSNGSKKLATSPQLGKCMTSCYRIKSPKQGMNPKMRSLQ</sequence>
<evidence type="ECO:0000256" key="1">
    <source>
        <dbReference type="SAM" id="Phobius"/>
    </source>
</evidence>
<name>A0A0D2IL40_CLAB1</name>
<dbReference type="EMBL" id="KN846981">
    <property type="protein sequence ID" value="KIW97489.1"/>
    <property type="molecule type" value="Genomic_DNA"/>
</dbReference>
<keyword evidence="1" id="KW-1133">Transmembrane helix</keyword>
<keyword evidence="1" id="KW-0812">Transmembrane</keyword>
<gene>
    <name evidence="2" type="ORF">Z519_01073</name>
</gene>
<dbReference type="AlphaFoldDB" id="A0A0D2IL40"/>
<protein>
    <submittedName>
        <fullName evidence="2">Uncharacterized protein</fullName>
    </submittedName>
</protein>
<organism evidence="2 3">
    <name type="scientific">Cladophialophora bantiana (strain ATCC 10958 / CBS 173.52 / CDC B-1940 / NIH 8579)</name>
    <name type="common">Xylohypha bantiana</name>
    <dbReference type="NCBI Taxonomy" id="1442370"/>
    <lineage>
        <taxon>Eukaryota</taxon>
        <taxon>Fungi</taxon>
        <taxon>Dikarya</taxon>
        <taxon>Ascomycota</taxon>
        <taxon>Pezizomycotina</taxon>
        <taxon>Eurotiomycetes</taxon>
        <taxon>Chaetothyriomycetidae</taxon>
        <taxon>Chaetothyriales</taxon>
        <taxon>Herpotrichiellaceae</taxon>
        <taxon>Cladophialophora</taxon>
    </lineage>
</organism>
<proteinExistence type="predicted"/>
<dbReference type="GeneID" id="27694001"/>
<dbReference type="RefSeq" id="XP_016624158.1">
    <property type="nucleotide sequence ID" value="XM_016758830.1"/>
</dbReference>
<dbReference type="HOGENOM" id="CLU_1447521_0_0_1"/>
<evidence type="ECO:0000313" key="3">
    <source>
        <dbReference type="Proteomes" id="UP000053789"/>
    </source>
</evidence>
<feature type="transmembrane region" description="Helical" evidence="1">
    <location>
        <begin position="12"/>
        <end position="31"/>
    </location>
</feature>
<dbReference type="Proteomes" id="UP000053789">
    <property type="component" value="Unassembled WGS sequence"/>
</dbReference>